<comment type="caution">
    <text evidence="1">The sequence shown here is derived from an EMBL/GenBank/DDBJ whole genome shotgun (WGS) entry which is preliminary data.</text>
</comment>
<accession>T2J9E0</accession>
<dbReference type="AlphaFoldDB" id="T2J9E0"/>
<reference evidence="1 2" key="1">
    <citation type="submission" date="2013-01" db="EMBL/GenBank/DDBJ databases">
        <authorList>
            <person name="Bench S."/>
        </authorList>
    </citation>
    <scope>NUCLEOTIDE SEQUENCE [LARGE SCALE GENOMIC DNA]</scope>
    <source>
        <strain evidence="1 2">WH 0401</strain>
    </source>
</reference>
<organism evidence="1 2">
    <name type="scientific">Crocosphaera watsonii WH 0401</name>
    <dbReference type="NCBI Taxonomy" id="555881"/>
    <lineage>
        <taxon>Bacteria</taxon>
        <taxon>Bacillati</taxon>
        <taxon>Cyanobacteriota</taxon>
        <taxon>Cyanophyceae</taxon>
        <taxon>Oscillatoriophycideae</taxon>
        <taxon>Chroococcales</taxon>
        <taxon>Aphanothecaceae</taxon>
        <taxon>Crocosphaera</taxon>
    </lineage>
</organism>
<evidence type="ECO:0000313" key="1">
    <source>
        <dbReference type="EMBL" id="CCQ61669.1"/>
    </source>
</evidence>
<evidence type="ECO:0000313" key="2">
    <source>
        <dbReference type="Proteomes" id="UP000018198"/>
    </source>
</evidence>
<gene>
    <name evidence="1" type="ORF">CWATWH0401_1392</name>
</gene>
<protein>
    <submittedName>
        <fullName evidence="1">Asparagine synthetase [glutamine-hydrolyzing]</fullName>
        <ecNumber evidence="1">6.3.5.4</ecNumber>
    </submittedName>
</protein>
<proteinExistence type="predicted"/>
<dbReference type="Proteomes" id="UP000018198">
    <property type="component" value="Unassembled WGS sequence"/>
</dbReference>
<name>T2J9E0_CROWT</name>
<dbReference type="EC" id="6.3.5.4" evidence="1"/>
<keyword evidence="1" id="KW-0436">Ligase</keyword>
<dbReference type="EMBL" id="CAQM01000372">
    <property type="protein sequence ID" value="CCQ61669.1"/>
    <property type="molecule type" value="Genomic_DNA"/>
</dbReference>
<reference evidence="1 2" key="2">
    <citation type="submission" date="2013-09" db="EMBL/GenBank/DDBJ databases">
        <title>Whole genome comparison of six Crocosphaera watsonii strains with differing phenotypes.</title>
        <authorList>
            <person name="Bench S.R."/>
            <person name="Heller P."/>
            <person name="Frank I."/>
            <person name="Arciniega M."/>
            <person name="Shilova I.N."/>
            <person name="Zehr J.P."/>
        </authorList>
    </citation>
    <scope>NUCLEOTIDE SEQUENCE [LARGE SCALE GENOMIC DNA]</scope>
    <source>
        <strain evidence="1 2">WH 0401</strain>
    </source>
</reference>
<dbReference type="GO" id="GO:0004066">
    <property type="term" value="F:asparagine synthase (glutamine-hydrolyzing) activity"/>
    <property type="evidence" value="ECO:0007669"/>
    <property type="project" value="UniProtKB-EC"/>
</dbReference>
<sequence>MNNRLNNIKKEHPDIKLRSAEECYYHQIFMKAFDNPDALLTNVARWAETRF</sequence>